<dbReference type="AlphaFoldDB" id="A0A7K0FNX2"/>
<dbReference type="Proteomes" id="UP000462931">
    <property type="component" value="Unassembled WGS sequence"/>
</dbReference>
<gene>
    <name evidence="2" type="ORF">GJJ64_10815</name>
</gene>
<feature type="chain" id="PRO_5029607506" evidence="1">
    <location>
        <begin position="19"/>
        <end position="172"/>
    </location>
</feature>
<keyword evidence="3" id="KW-1185">Reference proteome</keyword>
<comment type="caution">
    <text evidence="2">The sequence shown here is derived from an EMBL/GenBank/DDBJ whole genome shotgun (WGS) entry which is preliminary data.</text>
</comment>
<protein>
    <submittedName>
        <fullName evidence="2">Uncharacterized protein</fullName>
    </submittedName>
</protein>
<feature type="signal peptide" evidence="1">
    <location>
        <begin position="1"/>
        <end position="18"/>
    </location>
</feature>
<organism evidence="2 3">
    <name type="scientific">Pedobacter puniceum</name>
    <dbReference type="NCBI Taxonomy" id="2666136"/>
    <lineage>
        <taxon>Bacteria</taxon>
        <taxon>Pseudomonadati</taxon>
        <taxon>Bacteroidota</taxon>
        <taxon>Sphingobacteriia</taxon>
        <taxon>Sphingobacteriales</taxon>
        <taxon>Sphingobacteriaceae</taxon>
        <taxon>Pedobacter</taxon>
    </lineage>
</organism>
<dbReference type="EMBL" id="WKJI01000002">
    <property type="protein sequence ID" value="MRX47684.1"/>
    <property type="molecule type" value="Genomic_DNA"/>
</dbReference>
<evidence type="ECO:0000256" key="1">
    <source>
        <dbReference type="SAM" id="SignalP"/>
    </source>
</evidence>
<dbReference type="PROSITE" id="PS51257">
    <property type="entry name" value="PROKAR_LIPOPROTEIN"/>
    <property type="match status" value="1"/>
</dbReference>
<name>A0A7K0FNX2_9SPHI</name>
<proteinExistence type="predicted"/>
<sequence length="172" mass="18542">MRKSIFITFIALVGLAGCATVQSVVRSVFPYTATLIIPATNSSSNTFSVSSAARSFDQIFTGQTNNNQISQVRIASARIDAMSPTTQTLGAFKSIKLYLVNGKEQTLVATRTDIAATAGRSIMLDTDNSKLLDDYLKTGTSSIKMEYVLQNNLNVDLSVKVSLSFNVATPTR</sequence>
<evidence type="ECO:0000313" key="3">
    <source>
        <dbReference type="Proteomes" id="UP000462931"/>
    </source>
</evidence>
<accession>A0A7K0FNX2</accession>
<keyword evidence="1" id="KW-0732">Signal</keyword>
<evidence type="ECO:0000313" key="2">
    <source>
        <dbReference type="EMBL" id="MRX47684.1"/>
    </source>
</evidence>
<dbReference type="RefSeq" id="WP_154287786.1">
    <property type="nucleotide sequence ID" value="NZ_WKJI01000002.1"/>
</dbReference>
<reference evidence="2 3" key="1">
    <citation type="submission" date="2019-11" db="EMBL/GenBank/DDBJ databases">
        <authorList>
            <person name="Cheng Q."/>
            <person name="Yang Z."/>
        </authorList>
    </citation>
    <scope>NUCLEOTIDE SEQUENCE [LARGE SCALE GENOMIC DNA]</scope>
    <source>
        <strain evidence="2 3">HX-22-1</strain>
    </source>
</reference>